<gene>
    <name evidence="1" type="ORF">PYCCODRAFT_1379438</name>
</gene>
<reference evidence="1 2" key="1">
    <citation type="journal article" date="2015" name="Biotechnol. Biofuels">
        <title>Enhanced degradation of softwood versus hardwood by the white-rot fungus Pycnoporus coccineus.</title>
        <authorList>
            <person name="Couturier M."/>
            <person name="Navarro D."/>
            <person name="Chevret D."/>
            <person name="Henrissat B."/>
            <person name="Piumi F."/>
            <person name="Ruiz-Duenas F.J."/>
            <person name="Martinez A.T."/>
            <person name="Grigoriev I.V."/>
            <person name="Riley R."/>
            <person name="Lipzen A."/>
            <person name="Berrin J.G."/>
            <person name="Master E.R."/>
            <person name="Rosso M.N."/>
        </authorList>
    </citation>
    <scope>NUCLEOTIDE SEQUENCE [LARGE SCALE GENOMIC DNA]</scope>
    <source>
        <strain evidence="1 2">BRFM310</strain>
    </source>
</reference>
<accession>A0A1Y2I6N6</accession>
<organism evidence="1 2">
    <name type="scientific">Trametes coccinea (strain BRFM310)</name>
    <name type="common">Pycnoporus coccineus</name>
    <dbReference type="NCBI Taxonomy" id="1353009"/>
    <lineage>
        <taxon>Eukaryota</taxon>
        <taxon>Fungi</taxon>
        <taxon>Dikarya</taxon>
        <taxon>Basidiomycota</taxon>
        <taxon>Agaricomycotina</taxon>
        <taxon>Agaricomycetes</taxon>
        <taxon>Polyporales</taxon>
        <taxon>Polyporaceae</taxon>
        <taxon>Trametes</taxon>
    </lineage>
</organism>
<sequence length="327" mass="36746">MDLYRGPRGRFHLGSVDIPTDTLDDFARTLHDNLAAHARLADFFFMIELRGTKGMFSFPFHDADAREDMFNYLVENIDLEAENSDDNLKNWYCDVGMEVSRPDHVVQWMSAAHHRLLAHALPSKQPNDITALVNGSNFFVDLSGHLFDLAGFRSSPGTRGRADQVSYVNVYTTDKAVTYQLHQGSFSPHRGTNLYPGTLPGLIKDLEVIARTFSECAGVNGQTQDGTARFEVRVSIQKALHVLTTFPDDLLRNSAVCIPNSIWWDFKFCRIAAINYVLSEFVDDPPESRAQRPSLQLGLALIYMLNATLSRPRDWAADRALAKMSAM</sequence>
<dbReference type="EMBL" id="KZ084192">
    <property type="protein sequence ID" value="OSC96303.1"/>
    <property type="molecule type" value="Genomic_DNA"/>
</dbReference>
<proteinExistence type="predicted"/>
<dbReference type="Proteomes" id="UP000193067">
    <property type="component" value="Unassembled WGS sequence"/>
</dbReference>
<evidence type="ECO:0000313" key="2">
    <source>
        <dbReference type="Proteomes" id="UP000193067"/>
    </source>
</evidence>
<dbReference type="AlphaFoldDB" id="A0A1Y2I6N6"/>
<feature type="non-terminal residue" evidence="1">
    <location>
        <position position="327"/>
    </location>
</feature>
<evidence type="ECO:0000313" key="1">
    <source>
        <dbReference type="EMBL" id="OSC96303.1"/>
    </source>
</evidence>
<keyword evidence="2" id="KW-1185">Reference proteome</keyword>
<dbReference type="OrthoDB" id="3261690at2759"/>
<name>A0A1Y2I6N6_TRAC3</name>
<protein>
    <submittedName>
        <fullName evidence="1">Uncharacterized protein</fullName>
    </submittedName>
</protein>